<evidence type="ECO:0000256" key="2">
    <source>
        <dbReference type="ARBA" id="ARBA00009941"/>
    </source>
</evidence>
<evidence type="ECO:0000256" key="5">
    <source>
        <dbReference type="PIRSR" id="PIRSR019663-1"/>
    </source>
</evidence>
<dbReference type="GO" id="GO:0042765">
    <property type="term" value="C:GPI-anchor transamidase complex"/>
    <property type="evidence" value="ECO:0007669"/>
    <property type="project" value="InterPro"/>
</dbReference>
<proteinExistence type="inferred from homology"/>
<feature type="active site" description="Nucleophile" evidence="5">
    <location>
        <position position="190"/>
    </location>
</feature>
<evidence type="ECO:0000256" key="3">
    <source>
        <dbReference type="ARBA" id="ARBA00022502"/>
    </source>
</evidence>
<dbReference type="PRINTS" id="PR00776">
    <property type="entry name" value="HEMOGLOBNASE"/>
</dbReference>
<sequence length="393" mass="44411">MKLLNLLRLPAVLASLLAPVAVTAEHTSNWAVLVSTSRFWFNYRHLANVLSLYRTVKRLGIPDSQIILMLPDDMACNPRNAFPGTVYSNADRAVDLYGDNIEVDYRGYEVTVENFIRLLTDRVGEEMPMSKRLLTDDRSNILVYMTGHGGNEFLKFQDAEEISAFDLADAFEQMWEKKRYHELLFMIDTCQANTMYSKFYSPNIIATGSSEIDQSSYSHHADNDVGVAVIDRYTYYNLDFLETHVREPSSKQTLADLFDSYDESKIHSQPGVRWDLFPGGERGGRERLVMDFFGNVQNVEVDSVGNATEFKEDLLALGKKIAEIRERAEAQEAAKKNLSTPEPPLAGNHKMRKIRAAKVQADERSWGKTAVGVWALAGCSLVWWFGSHLESAA</sequence>
<dbReference type="GO" id="GO:0016255">
    <property type="term" value="P:attachment of GPI anchor to protein"/>
    <property type="evidence" value="ECO:0007669"/>
    <property type="project" value="InterPro"/>
</dbReference>
<dbReference type="Pfam" id="PF01650">
    <property type="entry name" value="Peptidase_C13"/>
    <property type="match status" value="1"/>
</dbReference>
<dbReference type="EMBL" id="MU251364">
    <property type="protein sequence ID" value="KAG9238874.1"/>
    <property type="molecule type" value="Genomic_DNA"/>
</dbReference>
<keyword evidence="3" id="KW-0337">GPI-anchor biosynthesis</keyword>
<feature type="signal peptide" evidence="6">
    <location>
        <begin position="1"/>
        <end position="24"/>
    </location>
</feature>
<comment type="similarity">
    <text evidence="2">Belongs to the peptidase C13 family.</text>
</comment>
<dbReference type="FunFam" id="3.40.50.1460:FF:000003">
    <property type="entry name" value="GPI-anchor transamidase"/>
    <property type="match status" value="1"/>
</dbReference>
<dbReference type="PANTHER" id="PTHR48067">
    <property type="entry name" value="GPI-ANCHOR TRANSAMIDASE"/>
    <property type="match status" value="1"/>
</dbReference>
<dbReference type="GO" id="GO:0006508">
    <property type="term" value="P:proteolysis"/>
    <property type="evidence" value="ECO:0007669"/>
    <property type="project" value="InterPro"/>
</dbReference>
<feature type="chain" id="PRO_5040326109" evidence="6">
    <location>
        <begin position="25"/>
        <end position="393"/>
    </location>
</feature>
<feature type="active site" evidence="5">
    <location>
        <position position="148"/>
    </location>
</feature>
<dbReference type="PANTHER" id="PTHR48067:SF1">
    <property type="entry name" value="GPI-ANCHOR TRANSAMIDASE"/>
    <property type="match status" value="1"/>
</dbReference>
<evidence type="ECO:0000256" key="6">
    <source>
        <dbReference type="SAM" id="SignalP"/>
    </source>
</evidence>
<accession>A0A9P8C9I9</accession>
<dbReference type="PIRSF" id="PIRSF019663">
    <property type="entry name" value="Legumain"/>
    <property type="match status" value="1"/>
</dbReference>
<name>A0A9P8C9I9_9HELO</name>
<gene>
    <name evidence="7" type="ORF">BJ875DRAFT_415329</name>
</gene>
<evidence type="ECO:0000313" key="8">
    <source>
        <dbReference type="Proteomes" id="UP000824998"/>
    </source>
</evidence>
<organism evidence="7 8">
    <name type="scientific">Amylocarpus encephaloides</name>
    <dbReference type="NCBI Taxonomy" id="45428"/>
    <lineage>
        <taxon>Eukaryota</taxon>
        <taxon>Fungi</taxon>
        <taxon>Dikarya</taxon>
        <taxon>Ascomycota</taxon>
        <taxon>Pezizomycotina</taxon>
        <taxon>Leotiomycetes</taxon>
        <taxon>Helotiales</taxon>
        <taxon>Helotiales incertae sedis</taxon>
        <taxon>Amylocarpus</taxon>
    </lineage>
</organism>
<keyword evidence="4 6" id="KW-0732">Signal</keyword>
<evidence type="ECO:0000256" key="4">
    <source>
        <dbReference type="ARBA" id="ARBA00022729"/>
    </source>
</evidence>
<dbReference type="AlphaFoldDB" id="A0A9P8C9I9"/>
<dbReference type="Gene3D" id="3.40.50.1460">
    <property type="match status" value="1"/>
</dbReference>
<reference evidence="7" key="1">
    <citation type="journal article" date="2021" name="IMA Fungus">
        <title>Genomic characterization of three marine fungi, including Emericellopsis atlantica sp. nov. with signatures of a generalist lifestyle and marine biomass degradation.</title>
        <authorList>
            <person name="Hagestad O.C."/>
            <person name="Hou L."/>
            <person name="Andersen J.H."/>
            <person name="Hansen E.H."/>
            <person name="Altermark B."/>
            <person name="Li C."/>
            <person name="Kuhnert E."/>
            <person name="Cox R.J."/>
            <person name="Crous P.W."/>
            <person name="Spatafora J.W."/>
            <person name="Lail K."/>
            <person name="Amirebrahimi M."/>
            <person name="Lipzen A."/>
            <person name="Pangilinan J."/>
            <person name="Andreopoulos W."/>
            <person name="Hayes R.D."/>
            <person name="Ng V."/>
            <person name="Grigoriev I.V."/>
            <person name="Jackson S.A."/>
            <person name="Sutton T.D.S."/>
            <person name="Dobson A.D.W."/>
            <person name="Rama T."/>
        </authorList>
    </citation>
    <scope>NUCLEOTIDE SEQUENCE</scope>
    <source>
        <strain evidence="7">TRa018bII</strain>
    </source>
</reference>
<dbReference type="PIRSF" id="PIRSF500138">
    <property type="entry name" value="GPI8"/>
    <property type="match status" value="1"/>
</dbReference>
<evidence type="ECO:0000313" key="7">
    <source>
        <dbReference type="EMBL" id="KAG9238874.1"/>
    </source>
</evidence>
<evidence type="ECO:0000256" key="1">
    <source>
        <dbReference type="ARBA" id="ARBA00004687"/>
    </source>
</evidence>
<comment type="pathway">
    <text evidence="1">Glycolipid biosynthesis; glycosylphosphatidylinositol-anchor biosynthesis.</text>
</comment>
<dbReference type="OrthoDB" id="192611at2759"/>
<dbReference type="InterPro" id="IPR028361">
    <property type="entry name" value="GPI_transamidase"/>
</dbReference>
<dbReference type="InterPro" id="IPR001096">
    <property type="entry name" value="Peptidase_C13"/>
</dbReference>
<comment type="caution">
    <text evidence="7">The sequence shown here is derived from an EMBL/GenBank/DDBJ whole genome shotgun (WGS) entry which is preliminary data.</text>
</comment>
<dbReference type="GO" id="GO:0006506">
    <property type="term" value="P:GPI anchor biosynthetic process"/>
    <property type="evidence" value="ECO:0007669"/>
    <property type="project" value="UniProtKB-KW"/>
</dbReference>
<keyword evidence="8" id="KW-1185">Reference proteome</keyword>
<protein>
    <submittedName>
        <fullName evidence="7">Peptidase C13 family-domain-containing protein</fullName>
    </submittedName>
</protein>
<dbReference type="GO" id="GO:0003923">
    <property type="term" value="F:GPI-anchor transamidase activity"/>
    <property type="evidence" value="ECO:0007669"/>
    <property type="project" value="InterPro"/>
</dbReference>
<dbReference type="Proteomes" id="UP000824998">
    <property type="component" value="Unassembled WGS sequence"/>
</dbReference>